<evidence type="ECO:0000313" key="1">
    <source>
        <dbReference type="EMBL" id="SER87034.1"/>
    </source>
</evidence>
<dbReference type="EMBL" id="FOGU01000003">
    <property type="protein sequence ID" value="SER87034.1"/>
    <property type="molecule type" value="Genomic_DNA"/>
</dbReference>
<organism evidence="1 2">
    <name type="scientific">Tranquillimonas rosea</name>
    <dbReference type="NCBI Taxonomy" id="641238"/>
    <lineage>
        <taxon>Bacteria</taxon>
        <taxon>Pseudomonadati</taxon>
        <taxon>Pseudomonadota</taxon>
        <taxon>Alphaproteobacteria</taxon>
        <taxon>Rhodobacterales</taxon>
        <taxon>Roseobacteraceae</taxon>
        <taxon>Tranquillimonas</taxon>
    </lineage>
</organism>
<proteinExistence type="predicted"/>
<protein>
    <submittedName>
        <fullName evidence="1">Uncharacterized protein</fullName>
    </submittedName>
</protein>
<dbReference type="Proteomes" id="UP000198885">
    <property type="component" value="Unassembled WGS sequence"/>
</dbReference>
<dbReference type="AlphaFoldDB" id="A0A1H9SQ84"/>
<dbReference type="STRING" id="641238.SAMN04490244_103330"/>
<gene>
    <name evidence="1" type="ORF">SAMN04490244_103330</name>
</gene>
<reference evidence="1 2" key="1">
    <citation type="submission" date="2016-10" db="EMBL/GenBank/DDBJ databases">
        <authorList>
            <person name="de Groot N.N."/>
        </authorList>
    </citation>
    <scope>NUCLEOTIDE SEQUENCE [LARGE SCALE GENOMIC DNA]</scope>
    <source>
        <strain evidence="1 2">DSM 23042</strain>
    </source>
</reference>
<evidence type="ECO:0000313" key="2">
    <source>
        <dbReference type="Proteomes" id="UP000198885"/>
    </source>
</evidence>
<name>A0A1H9SQ84_9RHOB</name>
<keyword evidence="2" id="KW-1185">Reference proteome</keyword>
<sequence>MQNVPFSTGRIFPNRCDEGTGRRHVTFRSGGRAPRLSFVGSGTNLSRAAFPAHPLAATSTDGAAPSATT</sequence>
<accession>A0A1H9SQ84</accession>